<evidence type="ECO:0000313" key="7">
    <source>
        <dbReference type="Proteomes" id="UP001642260"/>
    </source>
</evidence>
<evidence type="ECO:0000256" key="3">
    <source>
        <dbReference type="ARBA" id="ARBA00022786"/>
    </source>
</evidence>
<comment type="subunit">
    <text evidence="4">Part of a SCF (SKP1-cullin-F-box) protein ligase complex.</text>
</comment>
<protein>
    <recommendedName>
        <fullName evidence="4">SKP1-like protein</fullName>
    </recommendedName>
</protein>
<evidence type="ECO:0000313" key="6">
    <source>
        <dbReference type="EMBL" id="CAH8390963.1"/>
    </source>
</evidence>
<dbReference type="SUPFAM" id="SSF81382">
    <property type="entry name" value="Skp1 dimerisation domain-like"/>
    <property type="match status" value="1"/>
</dbReference>
<reference evidence="6 7" key="1">
    <citation type="submission" date="2022-03" db="EMBL/GenBank/DDBJ databases">
        <authorList>
            <person name="Macdonald S."/>
            <person name="Ahmed S."/>
            <person name="Newling K."/>
        </authorList>
    </citation>
    <scope>NUCLEOTIDE SEQUENCE [LARGE SCALE GENOMIC DNA]</scope>
</reference>
<name>A0ABC8M5H1_ERUVS</name>
<comment type="pathway">
    <text evidence="1 4">Protein modification; protein ubiquitination.</text>
</comment>
<evidence type="ECO:0000256" key="4">
    <source>
        <dbReference type="PIRNR" id="PIRNR028729"/>
    </source>
</evidence>
<dbReference type="AlphaFoldDB" id="A0ABC8M5H1"/>
<dbReference type="Pfam" id="PF03931">
    <property type="entry name" value="Skp1_POZ"/>
    <property type="match status" value="1"/>
</dbReference>
<dbReference type="GO" id="GO:0016567">
    <property type="term" value="P:protein ubiquitination"/>
    <property type="evidence" value="ECO:0007669"/>
    <property type="project" value="UniProtKB-UniRule"/>
</dbReference>
<dbReference type="PANTHER" id="PTHR11165">
    <property type="entry name" value="SKP1"/>
    <property type="match status" value="1"/>
</dbReference>
<dbReference type="InterPro" id="IPR001232">
    <property type="entry name" value="SKP1-like"/>
</dbReference>
<dbReference type="InterPro" id="IPR016073">
    <property type="entry name" value="Skp1_comp_POZ"/>
</dbReference>
<comment type="similarity">
    <text evidence="2 4">Belongs to the SKP1 family.</text>
</comment>
<feature type="domain" description="SKP1 component POZ" evidence="5">
    <location>
        <begin position="3"/>
        <end position="62"/>
    </location>
</feature>
<dbReference type="Gene3D" id="3.30.710.10">
    <property type="entry name" value="Potassium Channel Kv1.1, Chain A"/>
    <property type="match status" value="1"/>
</dbReference>
<comment type="caution">
    <text evidence="6">The sequence shown here is derived from an EMBL/GenBank/DDBJ whole genome shotgun (WGS) entry which is preliminary data.</text>
</comment>
<evidence type="ECO:0000256" key="2">
    <source>
        <dbReference type="ARBA" id="ARBA00009993"/>
    </source>
</evidence>
<dbReference type="PIRSF" id="PIRSF028729">
    <property type="entry name" value="E3_ubiquit_lig_SCF_Skp"/>
    <property type="match status" value="1"/>
</dbReference>
<dbReference type="InterPro" id="IPR036296">
    <property type="entry name" value="SKP1-like_dim_sf"/>
</dbReference>
<dbReference type="InterPro" id="IPR011333">
    <property type="entry name" value="SKP1/BTB/POZ_sf"/>
</dbReference>
<sequence>MSKKITLKSSDGISFEVDEAVALMSPRIERMIEEDRTGNGITLPNVKSAALAKIIEYCKKHAEANADDTELKAWDLNFVKLDKDTFFAVAFAAKDLNIRGLVNLMISILAKMAKAYTSTPEEEAEGSTGQNF</sequence>
<dbReference type="Proteomes" id="UP001642260">
    <property type="component" value="Unassembled WGS sequence"/>
</dbReference>
<accession>A0ABC8M5H1</accession>
<dbReference type="GO" id="GO:0009867">
    <property type="term" value="P:jasmonic acid mediated signaling pathway"/>
    <property type="evidence" value="ECO:0007669"/>
    <property type="project" value="UniProtKB-ARBA"/>
</dbReference>
<gene>
    <name evidence="6" type="ORF">ERUC_LOCUS43446</name>
</gene>
<keyword evidence="7" id="KW-1185">Reference proteome</keyword>
<comment type="function">
    <text evidence="4">Involved in ubiquitination and subsequent proteasomal degradation of target proteins. Together with CUL1, RBX1 and a F-box protein, it forms a SCF E3 ubiquitin ligase complex. The functional specificity of this complex depends on the type of F-box protein. In the SCF complex, it serves as an adapter that links the F-box protein to CUL1.</text>
</comment>
<evidence type="ECO:0000256" key="1">
    <source>
        <dbReference type="ARBA" id="ARBA00004906"/>
    </source>
</evidence>
<dbReference type="InterPro" id="IPR016897">
    <property type="entry name" value="SKP1"/>
</dbReference>
<dbReference type="EMBL" id="CAKOAT010930708">
    <property type="protein sequence ID" value="CAH8390963.1"/>
    <property type="molecule type" value="Genomic_DNA"/>
</dbReference>
<organism evidence="6 7">
    <name type="scientific">Eruca vesicaria subsp. sativa</name>
    <name type="common">Garden rocket</name>
    <name type="synonym">Eruca sativa</name>
    <dbReference type="NCBI Taxonomy" id="29727"/>
    <lineage>
        <taxon>Eukaryota</taxon>
        <taxon>Viridiplantae</taxon>
        <taxon>Streptophyta</taxon>
        <taxon>Embryophyta</taxon>
        <taxon>Tracheophyta</taxon>
        <taxon>Spermatophyta</taxon>
        <taxon>Magnoliopsida</taxon>
        <taxon>eudicotyledons</taxon>
        <taxon>Gunneridae</taxon>
        <taxon>Pentapetalae</taxon>
        <taxon>rosids</taxon>
        <taxon>malvids</taxon>
        <taxon>Brassicales</taxon>
        <taxon>Brassicaceae</taxon>
        <taxon>Brassiceae</taxon>
        <taxon>Eruca</taxon>
    </lineage>
</organism>
<evidence type="ECO:0000259" key="5">
    <source>
        <dbReference type="Pfam" id="PF03931"/>
    </source>
</evidence>
<proteinExistence type="inferred from homology"/>
<keyword evidence="3 4" id="KW-0833">Ubl conjugation pathway</keyword>
<dbReference type="SUPFAM" id="SSF54695">
    <property type="entry name" value="POZ domain"/>
    <property type="match status" value="1"/>
</dbReference>
<dbReference type="SMART" id="SM00512">
    <property type="entry name" value="Skp1"/>
    <property type="match status" value="1"/>
</dbReference>